<reference evidence="1" key="2">
    <citation type="submission" date="2020-07" db="EMBL/GenBank/DDBJ databases">
        <authorList>
            <person name="Lood C."/>
            <person name="Girard L."/>
        </authorList>
    </citation>
    <scope>NUCLEOTIDE SEQUENCE</scope>
    <source>
        <strain evidence="1">BW13M1</strain>
    </source>
</reference>
<protein>
    <submittedName>
        <fullName evidence="1">Uncharacterized protein</fullName>
    </submittedName>
</protein>
<comment type="caution">
    <text evidence="1">The sequence shown here is derived from an EMBL/GenBank/DDBJ whole genome shotgun (WGS) entry which is preliminary data.</text>
</comment>
<organism evidence="1">
    <name type="scientific">Pseudomonas peradeniyensis</name>
    <dbReference type="NCBI Taxonomy" id="2745488"/>
    <lineage>
        <taxon>Bacteria</taxon>
        <taxon>Pseudomonadati</taxon>
        <taxon>Pseudomonadota</taxon>
        <taxon>Gammaproteobacteria</taxon>
        <taxon>Pseudomonadales</taxon>
        <taxon>Pseudomonadaceae</taxon>
        <taxon>Pseudomonas</taxon>
    </lineage>
</organism>
<reference evidence="1" key="1">
    <citation type="journal article" date="2020" name="Microorganisms">
        <title>Reliable Identification of Environmental Pseudomonas Isolates Using the rpoD Gene.</title>
        <authorList>
            <consortium name="The Broad Institute Genome Sequencing Platform"/>
            <person name="Girard L."/>
            <person name="Lood C."/>
            <person name="Rokni-Zadeh H."/>
            <person name="van Noort V."/>
            <person name="Lavigne R."/>
            <person name="De Mot R."/>
        </authorList>
    </citation>
    <scope>NUCLEOTIDE SEQUENCE</scope>
    <source>
        <strain evidence="1">BW13M1</strain>
    </source>
</reference>
<gene>
    <name evidence="1" type="ORF">HU751_08680</name>
</gene>
<dbReference type="RefSeq" id="WP_186732823.1">
    <property type="nucleotide sequence ID" value="NZ_JABWRJ020000001.1"/>
</dbReference>
<proteinExistence type="predicted"/>
<sequence>MEFVGAGAATKALVEVTIRATDFNGERLEGVDSYDATGKATFCILIDSDT</sequence>
<evidence type="ECO:0000313" key="1">
    <source>
        <dbReference type="EMBL" id="MBC3445847.1"/>
    </source>
</evidence>
<dbReference type="AlphaFoldDB" id="A0A923G6N2"/>
<accession>A0A923G6N2</accession>
<name>A0A923G6N2_9PSED</name>
<dbReference type="EMBL" id="JABWRJ010000008">
    <property type="protein sequence ID" value="MBC3445847.1"/>
    <property type="molecule type" value="Genomic_DNA"/>
</dbReference>